<reference evidence="2 3" key="2">
    <citation type="submission" date="2019-09" db="EMBL/GenBank/DDBJ databases">
        <authorList>
            <person name="Jin C."/>
        </authorList>
    </citation>
    <scope>NUCLEOTIDE SEQUENCE [LARGE SCALE GENOMIC DNA]</scope>
    <source>
        <strain evidence="2 3">AN110305</strain>
    </source>
</reference>
<evidence type="ECO:0000259" key="1">
    <source>
        <dbReference type="Pfam" id="PF13472"/>
    </source>
</evidence>
<comment type="caution">
    <text evidence="2">The sequence shown here is derived from an EMBL/GenBank/DDBJ whole genome shotgun (WGS) entry which is preliminary data.</text>
</comment>
<dbReference type="PANTHER" id="PTHR30383">
    <property type="entry name" value="THIOESTERASE 1/PROTEASE 1/LYSOPHOSPHOLIPASE L1"/>
    <property type="match status" value="1"/>
</dbReference>
<organism evidence="2 3">
    <name type="scientific">Solihabitans fulvus</name>
    <dbReference type="NCBI Taxonomy" id="1892852"/>
    <lineage>
        <taxon>Bacteria</taxon>
        <taxon>Bacillati</taxon>
        <taxon>Actinomycetota</taxon>
        <taxon>Actinomycetes</taxon>
        <taxon>Pseudonocardiales</taxon>
        <taxon>Pseudonocardiaceae</taxon>
        <taxon>Solihabitans</taxon>
    </lineage>
</organism>
<dbReference type="Proteomes" id="UP000323454">
    <property type="component" value="Unassembled WGS sequence"/>
</dbReference>
<proteinExistence type="predicted"/>
<dbReference type="PANTHER" id="PTHR30383:SF5">
    <property type="entry name" value="SGNH HYDROLASE-TYPE ESTERASE DOMAIN-CONTAINING PROTEIN"/>
    <property type="match status" value="1"/>
</dbReference>
<feature type="domain" description="SGNH hydrolase-type esterase" evidence="1">
    <location>
        <begin position="2"/>
        <end position="174"/>
    </location>
</feature>
<dbReference type="Pfam" id="PF13472">
    <property type="entry name" value="Lipase_GDSL_2"/>
    <property type="match status" value="1"/>
</dbReference>
<gene>
    <name evidence="2" type="ORF">F0L68_14890</name>
</gene>
<dbReference type="SUPFAM" id="SSF52266">
    <property type="entry name" value="SGNH hydrolase"/>
    <property type="match status" value="1"/>
</dbReference>
<dbReference type="AlphaFoldDB" id="A0A5B2XGK7"/>
<dbReference type="EMBL" id="VUOB01000023">
    <property type="protein sequence ID" value="KAA2262020.1"/>
    <property type="molecule type" value="Genomic_DNA"/>
</dbReference>
<dbReference type="InterPro" id="IPR036514">
    <property type="entry name" value="SGNH_hydro_sf"/>
</dbReference>
<reference evidence="2 3" key="1">
    <citation type="submission" date="2019-09" db="EMBL/GenBank/DDBJ databases">
        <title>Goodfellowia gen. nov., a new genus of the Pseudonocardineae related to Actinoalloteichus, containing Goodfellowia coeruleoviolacea gen. nov., comb. nov. gen. nov., comb. nov.</title>
        <authorList>
            <person name="Labeda D."/>
        </authorList>
    </citation>
    <scope>NUCLEOTIDE SEQUENCE [LARGE SCALE GENOMIC DNA]</scope>
    <source>
        <strain evidence="2 3">AN110305</strain>
    </source>
</reference>
<dbReference type="InterPro" id="IPR051532">
    <property type="entry name" value="Ester_Hydrolysis_Enzymes"/>
</dbReference>
<protein>
    <submittedName>
        <fullName evidence="2">SGNH/GDSL hydrolase family protein</fullName>
    </submittedName>
</protein>
<dbReference type="OrthoDB" id="3465773at2"/>
<keyword evidence="3" id="KW-1185">Reference proteome</keyword>
<evidence type="ECO:0000313" key="3">
    <source>
        <dbReference type="Proteomes" id="UP000323454"/>
    </source>
</evidence>
<dbReference type="InterPro" id="IPR013830">
    <property type="entry name" value="SGNH_hydro"/>
</dbReference>
<keyword evidence="2" id="KW-0378">Hydrolase</keyword>
<sequence length="262" mass="28201">MALGDSTTVGLGDPLPGGGWRGFGPLLADALGSTRYRNLSFTGARIGTVRETQLPTAIALRPDAVVLVVGMNDTLRSDFDPVRLHDDLDHVVGELRVAGAEVVTVRFHDHGRVFRLPGPLHRALARRIGELNDVIETVVTRHEIGCVDLDLMPGAYELSAWSVDRLHPSELGHRMLARAFADRLAEAGCQVPEPVSLVCTGGARITPLHHLGWLVVKGVPWLWRRGSDLVPHAVGILLRALVDGERAEPPTPETPGTVGQPG</sequence>
<name>A0A5B2XGK7_9PSEU</name>
<evidence type="ECO:0000313" key="2">
    <source>
        <dbReference type="EMBL" id="KAA2262020.1"/>
    </source>
</evidence>
<dbReference type="CDD" id="cd01832">
    <property type="entry name" value="SGNH_hydrolase_like_1"/>
    <property type="match status" value="1"/>
</dbReference>
<accession>A0A5B2XGK7</accession>
<dbReference type="GO" id="GO:0004622">
    <property type="term" value="F:phosphatidylcholine lysophospholipase activity"/>
    <property type="evidence" value="ECO:0007669"/>
    <property type="project" value="TreeGrafter"/>
</dbReference>
<dbReference type="Gene3D" id="3.40.50.1110">
    <property type="entry name" value="SGNH hydrolase"/>
    <property type="match status" value="1"/>
</dbReference>